<comment type="caution">
    <text evidence="1">The sequence shown here is derived from an EMBL/GenBank/DDBJ whole genome shotgun (WGS) entry which is preliminary data.</text>
</comment>
<dbReference type="AlphaFoldDB" id="A0A9J5ZV75"/>
<sequence>MENWLEYAMAEPDPKYLCGLGLWLKDTTYTSFFFILANPVEGQIARMSGKSVNASIIDLISDEETKESMFRKIAEIEKRIVATKKTFALLDQTEWMLRKE</sequence>
<dbReference type="Proteomes" id="UP000824120">
    <property type="component" value="Chromosome 3"/>
</dbReference>
<proteinExistence type="predicted"/>
<evidence type="ECO:0000313" key="2">
    <source>
        <dbReference type="Proteomes" id="UP000824120"/>
    </source>
</evidence>
<accession>A0A9J5ZV75</accession>
<protein>
    <submittedName>
        <fullName evidence="1">Uncharacterized protein</fullName>
    </submittedName>
</protein>
<keyword evidence="2" id="KW-1185">Reference proteome</keyword>
<reference evidence="1 2" key="1">
    <citation type="submission" date="2020-09" db="EMBL/GenBank/DDBJ databases">
        <title>De no assembly of potato wild relative species, Solanum commersonii.</title>
        <authorList>
            <person name="Cho K."/>
        </authorList>
    </citation>
    <scope>NUCLEOTIDE SEQUENCE [LARGE SCALE GENOMIC DNA]</scope>
    <source>
        <strain evidence="1">LZ3.2</strain>
        <tissue evidence="1">Leaf</tissue>
    </source>
</reference>
<evidence type="ECO:0000313" key="1">
    <source>
        <dbReference type="EMBL" id="KAG5616153.1"/>
    </source>
</evidence>
<organism evidence="1 2">
    <name type="scientific">Solanum commersonii</name>
    <name type="common">Commerson's wild potato</name>
    <name type="synonym">Commerson's nightshade</name>
    <dbReference type="NCBI Taxonomy" id="4109"/>
    <lineage>
        <taxon>Eukaryota</taxon>
        <taxon>Viridiplantae</taxon>
        <taxon>Streptophyta</taxon>
        <taxon>Embryophyta</taxon>
        <taxon>Tracheophyta</taxon>
        <taxon>Spermatophyta</taxon>
        <taxon>Magnoliopsida</taxon>
        <taxon>eudicotyledons</taxon>
        <taxon>Gunneridae</taxon>
        <taxon>Pentapetalae</taxon>
        <taxon>asterids</taxon>
        <taxon>lamiids</taxon>
        <taxon>Solanales</taxon>
        <taxon>Solanaceae</taxon>
        <taxon>Solanoideae</taxon>
        <taxon>Solaneae</taxon>
        <taxon>Solanum</taxon>
    </lineage>
</organism>
<gene>
    <name evidence="1" type="ORF">H5410_015977</name>
</gene>
<name>A0A9J5ZV75_SOLCO</name>
<dbReference type="EMBL" id="JACXVP010000003">
    <property type="protein sequence ID" value="KAG5616153.1"/>
    <property type="molecule type" value="Genomic_DNA"/>
</dbReference>